<dbReference type="Proteomes" id="UP000813427">
    <property type="component" value="Unassembled WGS sequence"/>
</dbReference>
<feature type="region of interest" description="Disordered" evidence="1">
    <location>
        <begin position="54"/>
        <end position="80"/>
    </location>
</feature>
<feature type="compositionally biased region" description="Basic and acidic residues" evidence="1">
    <location>
        <begin position="63"/>
        <end position="76"/>
    </location>
</feature>
<sequence length="162" mass="17834">MKVSITLLSLAAIQASCSAIQPNAADEACLDSPEDCLKHPTELGIKSFLYDPKGETDSSAESAESHARLTPRKEEDVCPSPKGRGSGFEYDYGCVEGWCWRNCNGPFSMFADRKTWCWLKYEAGNGGWTPCGRWQDCRYSYDKKNAKCAKKKKGCGECGCGC</sequence>
<feature type="chain" id="PRO_5035464345" evidence="2">
    <location>
        <begin position="20"/>
        <end position="162"/>
    </location>
</feature>
<evidence type="ECO:0000313" key="3">
    <source>
        <dbReference type="EMBL" id="KAH7252585.1"/>
    </source>
</evidence>
<accession>A0A8K0WE01</accession>
<dbReference type="OrthoDB" id="3660930at2759"/>
<protein>
    <submittedName>
        <fullName evidence="3">Victoriocin</fullName>
    </submittedName>
</protein>
<evidence type="ECO:0000256" key="2">
    <source>
        <dbReference type="SAM" id="SignalP"/>
    </source>
</evidence>
<name>A0A8K0WE01_9HYPO</name>
<keyword evidence="4" id="KW-1185">Reference proteome</keyword>
<evidence type="ECO:0000313" key="4">
    <source>
        <dbReference type="Proteomes" id="UP000813427"/>
    </source>
</evidence>
<feature type="signal peptide" evidence="2">
    <location>
        <begin position="1"/>
        <end position="19"/>
    </location>
</feature>
<organism evidence="3 4">
    <name type="scientific">Fusarium tricinctum</name>
    <dbReference type="NCBI Taxonomy" id="61284"/>
    <lineage>
        <taxon>Eukaryota</taxon>
        <taxon>Fungi</taxon>
        <taxon>Dikarya</taxon>
        <taxon>Ascomycota</taxon>
        <taxon>Pezizomycotina</taxon>
        <taxon>Sordariomycetes</taxon>
        <taxon>Hypocreomycetidae</taxon>
        <taxon>Hypocreales</taxon>
        <taxon>Nectriaceae</taxon>
        <taxon>Fusarium</taxon>
        <taxon>Fusarium tricinctum species complex</taxon>
    </lineage>
</organism>
<dbReference type="EMBL" id="JAGPXF010000003">
    <property type="protein sequence ID" value="KAH7252585.1"/>
    <property type="molecule type" value="Genomic_DNA"/>
</dbReference>
<dbReference type="AlphaFoldDB" id="A0A8K0WE01"/>
<gene>
    <name evidence="3" type="ORF">BKA59DRAFT_544249</name>
</gene>
<proteinExistence type="predicted"/>
<keyword evidence="2" id="KW-0732">Signal</keyword>
<evidence type="ECO:0000256" key="1">
    <source>
        <dbReference type="SAM" id="MobiDB-lite"/>
    </source>
</evidence>
<comment type="caution">
    <text evidence="3">The sequence shown here is derived from an EMBL/GenBank/DDBJ whole genome shotgun (WGS) entry which is preliminary data.</text>
</comment>
<reference evidence="3" key="1">
    <citation type="journal article" date="2021" name="Nat. Commun.">
        <title>Genetic determinants of endophytism in the Arabidopsis root mycobiome.</title>
        <authorList>
            <person name="Mesny F."/>
            <person name="Miyauchi S."/>
            <person name="Thiergart T."/>
            <person name="Pickel B."/>
            <person name="Atanasova L."/>
            <person name="Karlsson M."/>
            <person name="Huettel B."/>
            <person name="Barry K.W."/>
            <person name="Haridas S."/>
            <person name="Chen C."/>
            <person name="Bauer D."/>
            <person name="Andreopoulos W."/>
            <person name="Pangilinan J."/>
            <person name="LaButti K."/>
            <person name="Riley R."/>
            <person name="Lipzen A."/>
            <person name="Clum A."/>
            <person name="Drula E."/>
            <person name="Henrissat B."/>
            <person name="Kohler A."/>
            <person name="Grigoriev I.V."/>
            <person name="Martin F.M."/>
            <person name="Hacquard S."/>
        </authorList>
    </citation>
    <scope>NUCLEOTIDE SEQUENCE</scope>
    <source>
        <strain evidence="3">MPI-SDFR-AT-0068</strain>
    </source>
</reference>